<keyword evidence="3" id="KW-1185">Reference proteome</keyword>
<evidence type="ECO:0000313" key="2">
    <source>
        <dbReference type="EMBL" id="KAG2231938.1"/>
    </source>
</evidence>
<proteinExistence type="predicted"/>
<gene>
    <name evidence="2" type="ORF">INT48_005653</name>
</gene>
<sequence length="206" mass="24014">VSTTTSINQDINEHLIKEKDETINELKKQLAQTNQELQTTRHEHRLMANEQSEFEANIIEKCSKEKESVELELKILKETHVEKLQSLSTTLNRLAGTIASLRNQLKQNDIKEEINDDNNALLLVESNHYKKDAQFIQDAYYKVKQETHMAHPLWSDIQYTTSCIKNEINHFEAWKSIPVADLAKLLREDQHKTNSVKSLLFGRYKK</sequence>
<protein>
    <submittedName>
        <fullName evidence="2">Uncharacterized protein</fullName>
    </submittedName>
</protein>
<organism evidence="2 3">
    <name type="scientific">Thamnidium elegans</name>
    <dbReference type="NCBI Taxonomy" id="101142"/>
    <lineage>
        <taxon>Eukaryota</taxon>
        <taxon>Fungi</taxon>
        <taxon>Fungi incertae sedis</taxon>
        <taxon>Mucoromycota</taxon>
        <taxon>Mucoromycotina</taxon>
        <taxon>Mucoromycetes</taxon>
        <taxon>Mucorales</taxon>
        <taxon>Mucorineae</taxon>
        <taxon>Mucoraceae</taxon>
        <taxon>Thamnidium</taxon>
    </lineage>
</organism>
<reference evidence="2" key="1">
    <citation type="submission" date="2021-01" db="EMBL/GenBank/DDBJ databases">
        <title>Metabolic potential, ecology and presence of endohyphal bacteria is reflected in genomic diversity of Mucoromycotina.</title>
        <authorList>
            <person name="Muszewska A."/>
            <person name="Okrasinska A."/>
            <person name="Steczkiewicz K."/>
            <person name="Drgas O."/>
            <person name="Orlowska M."/>
            <person name="Perlinska-Lenart U."/>
            <person name="Aleksandrzak-Piekarczyk T."/>
            <person name="Szatraj K."/>
            <person name="Zielenkiewicz U."/>
            <person name="Pilsyk S."/>
            <person name="Malc E."/>
            <person name="Mieczkowski P."/>
            <person name="Kruszewska J.S."/>
            <person name="Biernat P."/>
            <person name="Pawlowska J."/>
        </authorList>
    </citation>
    <scope>NUCLEOTIDE SEQUENCE</scope>
    <source>
        <strain evidence="2">WA0000018081</strain>
    </source>
</reference>
<name>A0A8H7VX53_9FUNG</name>
<dbReference type="AlphaFoldDB" id="A0A8H7VX53"/>
<feature type="non-terminal residue" evidence="2">
    <location>
        <position position="1"/>
    </location>
</feature>
<dbReference type="Proteomes" id="UP000613177">
    <property type="component" value="Unassembled WGS sequence"/>
</dbReference>
<keyword evidence="1" id="KW-0175">Coiled coil</keyword>
<evidence type="ECO:0000313" key="3">
    <source>
        <dbReference type="Proteomes" id="UP000613177"/>
    </source>
</evidence>
<comment type="caution">
    <text evidence="2">The sequence shown here is derived from an EMBL/GenBank/DDBJ whole genome shotgun (WGS) entry which is preliminary data.</text>
</comment>
<dbReference type="EMBL" id="JAEPRE010000129">
    <property type="protein sequence ID" value="KAG2231938.1"/>
    <property type="molecule type" value="Genomic_DNA"/>
</dbReference>
<accession>A0A8H7VX53</accession>
<feature type="coiled-coil region" evidence="1">
    <location>
        <begin position="12"/>
        <end position="104"/>
    </location>
</feature>
<evidence type="ECO:0000256" key="1">
    <source>
        <dbReference type="SAM" id="Coils"/>
    </source>
</evidence>